<dbReference type="KEGG" id="pcre:NCTC12858_00265"/>
<dbReference type="EC" id="2.1.1.-" evidence="2"/>
<gene>
    <name evidence="2" type="primary">ycgJ</name>
    <name evidence="2" type="ORF">NCTC12858_00265</name>
</gene>
<name>A0A2X4PX63_9PORP</name>
<proteinExistence type="predicted"/>
<keyword evidence="2" id="KW-0489">Methyltransferase</keyword>
<dbReference type="GO" id="GO:0008168">
    <property type="term" value="F:methyltransferase activity"/>
    <property type="evidence" value="ECO:0007669"/>
    <property type="project" value="UniProtKB-KW"/>
</dbReference>
<dbReference type="CDD" id="cd02440">
    <property type="entry name" value="AdoMet_MTases"/>
    <property type="match status" value="1"/>
</dbReference>
<dbReference type="RefSeq" id="WP_023937224.1">
    <property type="nucleotide sequence ID" value="NZ_FUXH01000015.1"/>
</dbReference>
<reference evidence="2 3" key="1">
    <citation type="submission" date="2018-06" db="EMBL/GenBank/DDBJ databases">
        <authorList>
            <consortium name="Pathogen Informatics"/>
            <person name="Doyle S."/>
        </authorList>
    </citation>
    <scope>NUCLEOTIDE SEQUENCE [LARGE SCALE GENOMIC DNA]</scope>
    <source>
        <strain evidence="2 3">NCTC12858</strain>
    </source>
</reference>
<dbReference type="AlphaFoldDB" id="A0A2X4PX63"/>
<dbReference type="InterPro" id="IPR041698">
    <property type="entry name" value="Methyltransf_25"/>
</dbReference>
<dbReference type="Proteomes" id="UP000249300">
    <property type="component" value="Chromosome 1"/>
</dbReference>
<feature type="domain" description="Methyltransferase" evidence="1">
    <location>
        <begin position="58"/>
        <end position="153"/>
    </location>
</feature>
<evidence type="ECO:0000313" key="3">
    <source>
        <dbReference type="Proteomes" id="UP000249300"/>
    </source>
</evidence>
<dbReference type="Pfam" id="PF13649">
    <property type="entry name" value="Methyltransf_25"/>
    <property type="match status" value="1"/>
</dbReference>
<dbReference type="PANTHER" id="PTHR43591:SF110">
    <property type="entry name" value="RHODANESE DOMAIN-CONTAINING PROTEIN"/>
    <property type="match status" value="1"/>
</dbReference>
<dbReference type="SUPFAM" id="SSF53335">
    <property type="entry name" value="S-adenosyl-L-methionine-dependent methyltransferases"/>
    <property type="match status" value="1"/>
</dbReference>
<sequence length="225" mass="26329">MEKRPRSAYQKKMKHYDDVITGRKWWSWLYMNLLWRTDDNRIARRILEMIPDVFSGEILDVPVGTAVFTYAKYLRMQNARIIGLDYSEEMLRLASERIRKESLSNLTLLQGDVRQIPFGEECFDCVLSMSGFQAFPDKDLAFAEIYRVLKVGGLFCGCFYVQGERPVADWFVRNVLDRKGLFVPPHYTRREALEKLHSLFGKNVEIEGHGSTMIFRCIKPPKEDL</sequence>
<protein>
    <submittedName>
        <fullName evidence="2">Uncharacterized methyltransferase ycgJ</fullName>
        <ecNumber evidence="2">2.1.1.-</ecNumber>
    </submittedName>
</protein>
<dbReference type="GO" id="GO:0032259">
    <property type="term" value="P:methylation"/>
    <property type="evidence" value="ECO:0007669"/>
    <property type="project" value="UniProtKB-KW"/>
</dbReference>
<dbReference type="Gene3D" id="3.40.50.150">
    <property type="entry name" value="Vaccinia Virus protein VP39"/>
    <property type="match status" value="1"/>
</dbReference>
<dbReference type="InterPro" id="IPR029063">
    <property type="entry name" value="SAM-dependent_MTases_sf"/>
</dbReference>
<accession>A0A2X4PX63</accession>
<dbReference type="EMBL" id="LS483447">
    <property type="protein sequence ID" value="SQH72447.1"/>
    <property type="molecule type" value="Genomic_DNA"/>
</dbReference>
<dbReference type="PANTHER" id="PTHR43591">
    <property type="entry name" value="METHYLTRANSFERASE"/>
    <property type="match status" value="1"/>
</dbReference>
<keyword evidence="2" id="KW-0808">Transferase</keyword>
<keyword evidence="3" id="KW-1185">Reference proteome</keyword>
<organism evidence="2 3">
    <name type="scientific">Porphyromonas crevioricanis</name>
    <dbReference type="NCBI Taxonomy" id="393921"/>
    <lineage>
        <taxon>Bacteria</taxon>
        <taxon>Pseudomonadati</taxon>
        <taxon>Bacteroidota</taxon>
        <taxon>Bacteroidia</taxon>
        <taxon>Bacteroidales</taxon>
        <taxon>Porphyromonadaceae</taxon>
        <taxon>Porphyromonas</taxon>
    </lineage>
</organism>
<evidence type="ECO:0000313" key="2">
    <source>
        <dbReference type="EMBL" id="SQH72447.1"/>
    </source>
</evidence>
<evidence type="ECO:0000259" key="1">
    <source>
        <dbReference type="Pfam" id="PF13649"/>
    </source>
</evidence>